<protein>
    <submittedName>
        <fullName evidence="2">Uncharacterized protein</fullName>
    </submittedName>
</protein>
<evidence type="ECO:0000313" key="2">
    <source>
        <dbReference type="EMBL" id="GFO44591.1"/>
    </source>
</evidence>
<accession>A0AAV4DKV3</accession>
<comment type="caution">
    <text evidence="2">The sequence shown here is derived from an EMBL/GenBank/DDBJ whole genome shotgun (WGS) entry which is preliminary data.</text>
</comment>
<feature type="compositionally biased region" description="Basic and acidic residues" evidence="1">
    <location>
        <begin position="35"/>
        <end position="44"/>
    </location>
</feature>
<organism evidence="2 3">
    <name type="scientific">Plakobranchus ocellatus</name>
    <dbReference type="NCBI Taxonomy" id="259542"/>
    <lineage>
        <taxon>Eukaryota</taxon>
        <taxon>Metazoa</taxon>
        <taxon>Spiralia</taxon>
        <taxon>Lophotrochozoa</taxon>
        <taxon>Mollusca</taxon>
        <taxon>Gastropoda</taxon>
        <taxon>Heterobranchia</taxon>
        <taxon>Euthyneura</taxon>
        <taxon>Panpulmonata</taxon>
        <taxon>Sacoglossa</taxon>
        <taxon>Placobranchoidea</taxon>
        <taxon>Plakobranchidae</taxon>
        <taxon>Plakobranchus</taxon>
    </lineage>
</organism>
<dbReference type="AlphaFoldDB" id="A0AAV4DKV3"/>
<evidence type="ECO:0000256" key="1">
    <source>
        <dbReference type="SAM" id="MobiDB-lite"/>
    </source>
</evidence>
<dbReference type="EMBL" id="BLXT01007977">
    <property type="protein sequence ID" value="GFO44591.1"/>
    <property type="molecule type" value="Genomic_DNA"/>
</dbReference>
<dbReference type="Proteomes" id="UP000735302">
    <property type="component" value="Unassembled WGS sequence"/>
</dbReference>
<name>A0AAV4DKV3_9GAST</name>
<gene>
    <name evidence="2" type="ORF">PoB_007109600</name>
</gene>
<evidence type="ECO:0000313" key="3">
    <source>
        <dbReference type="Proteomes" id="UP000735302"/>
    </source>
</evidence>
<reference evidence="2 3" key="1">
    <citation type="journal article" date="2021" name="Elife">
        <title>Chloroplast acquisition without the gene transfer in kleptoplastic sea slugs, Plakobranchus ocellatus.</title>
        <authorList>
            <person name="Maeda T."/>
            <person name="Takahashi S."/>
            <person name="Yoshida T."/>
            <person name="Shimamura S."/>
            <person name="Takaki Y."/>
            <person name="Nagai Y."/>
            <person name="Toyoda A."/>
            <person name="Suzuki Y."/>
            <person name="Arimoto A."/>
            <person name="Ishii H."/>
            <person name="Satoh N."/>
            <person name="Nishiyama T."/>
            <person name="Hasebe M."/>
            <person name="Maruyama T."/>
            <person name="Minagawa J."/>
            <person name="Obokata J."/>
            <person name="Shigenobu S."/>
        </authorList>
    </citation>
    <scope>NUCLEOTIDE SEQUENCE [LARGE SCALE GENOMIC DNA]</scope>
</reference>
<sequence length="118" mass="13082">MVDFSGRPQWKRAASNGKYVGHEMDKNNSRLATTTRKEHERQTANKMERQYNTLARGVGGRADKAQIRIIPLGPGQRLGIKDRQRLRELLSLREGGEEGGGGGLGLALHARFIGSSER</sequence>
<keyword evidence="3" id="KW-1185">Reference proteome</keyword>
<feature type="region of interest" description="Disordered" evidence="1">
    <location>
        <begin position="1"/>
        <end position="44"/>
    </location>
</feature>
<proteinExistence type="predicted"/>